<protein>
    <submittedName>
        <fullName evidence="3">Type VI secretion system baseplate subunit TssE</fullName>
    </submittedName>
</protein>
<dbReference type="NCBIfam" id="TIGR03357">
    <property type="entry name" value="VI_zyme"/>
    <property type="match status" value="1"/>
</dbReference>
<evidence type="ECO:0000259" key="2">
    <source>
        <dbReference type="Pfam" id="PF04965"/>
    </source>
</evidence>
<evidence type="ECO:0000313" key="4">
    <source>
        <dbReference type="Proteomes" id="UP001329151"/>
    </source>
</evidence>
<dbReference type="KEGG" id="lto:RGQ30_01270"/>
<dbReference type="Pfam" id="PF04965">
    <property type="entry name" value="GPW_gp25"/>
    <property type="match status" value="1"/>
</dbReference>
<accession>A0AA86MCA6</accession>
<dbReference type="AlphaFoldDB" id="A0AA86MCA6"/>
<evidence type="ECO:0000256" key="1">
    <source>
        <dbReference type="SAM" id="MobiDB-lite"/>
    </source>
</evidence>
<dbReference type="PANTHER" id="PTHR38595">
    <property type="entry name" value="CYTOPLASMIC PROTEIN-RELATED"/>
    <property type="match status" value="1"/>
</dbReference>
<reference evidence="3 4" key="1">
    <citation type="submission" date="2023-10" db="EMBL/GenBank/DDBJ databases">
        <title>Complete Genome Sequence of Limnobacter thiooxidans CS-K2T, Isolated from freshwater lake sediments in Bavaria, Germany.</title>
        <authorList>
            <person name="Naruki M."/>
            <person name="Watanabe A."/>
            <person name="Warashina T."/>
            <person name="Morita T."/>
            <person name="Arakawa K."/>
        </authorList>
    </citation>
    <scope>NUCLEOTIDE SEQUENCE [LARGE SCALE GENOMIC DNA]</scope>
    <source>
        <strain evidence="3 4">CS-K2</strain>
    </source>
</reference>
<proteinExistence type="predicted"/>
<dbReference type="PANTHER" id="PTHR38595:SF1">
    <property type="entry name" value="TYPE VI SECRETION SYSTEM COMPONENT TSSE1"/>
    <property type="match status" value="1"/>
</dbReference>
<dbReference type="EMBL" id="AP028947">
    <property type="protein sequence ID" value="BET24626.1"/>
    <property type="molecule type" value="Genomic_DNA"/>
</dbReference>
<organism evidence="3 4">
    <name type="scientific">Limnobacter thiooxidans</name>
    <dbReference type="NCBI Taxonomy" id="131080"/>
    <lineage>
        <taxon>Bacteria</taxon>
        <taxon>Pseudomonadati</taxon>
        <taxon>Pseudomonadota</taxon>
        <taxon>Betaproteobacteria</taxon>
        <taxon>Burkholderiales</taxon>
        <taxon>Burkholderiaceae</taxon>
        <taxon>Limnobacter</taxon>
    </lineage>
</organism>
<keyword evidence="4" id="KW-1185">Reference proteome</keyword>
<feature type="region of interest" description="Disordered" evidence="1">
    <location>
        <begin position="1"/>
        <end position="20"/>
    </location>
</feature>
<sequence length="167" mass="18844">MSKSRDALQPALLDRLQDDEPTRVAESANSRFITKEALRHMVLRDLEQLLNATRILESKHLERHPELHGSVLAYGMPPVAGKIASMIDVKDFERTVESLIRNFEPRIDGNSLKVQAETQQGLMHLHNVIGLRISGLLWAQPYPIELMLRTEVDLETGKVALMPLSGF</sequence>
<evidence type="ECO:0000313" key="3">
    <source>
        <dbReference type="EMBL" id="BET24626.1"/>
    </source>
</evidence>
<dbReference type="Proteomes" id="UP001329151">
    <property type="component" value="Chromosome"/>
</dbReference>
<dbReference type="InterPro" id="IPR053176">
    <property type="entry name" value="T6SS_TssE1-like"/>
</dbReference>
<dbReference type="InterPro" id="IPR007048">
    <property type="entry name" value="IraD/Gp25-like"/>
</dbReference>
<feature type="domain" description="IraD/Gp25-like" evidence="2">
    <location>
        <begin position="37"/>
        <end position="141"/>
    </location>
</feature>
<gene>
    <name evidence="3" type="primary">tssE</name>
    <name evidence="3" type="ORF">RGQ30_01270</name>
</gene>
<name>A0AA86MCA6_9BURK</name>
<dbReference type="InterPro" id="IPR017737">
    <property type="entry name" value="TssE1-like"/>
</dbReference>